<evidence type="ECO:0000256" key="5">
    <source>
        <dbReference type="ARBA" id="ARBA00022989"/>
    </source>
</evidence>
<dbReference type="RefSeq" id="WP_006441242.1">
    <property type="nucleotide sequence ID" value="NZ_CP036524.1"/>
</dbReference>
<name>C0BVW1_9FIRM</name>
<feature type="transmembrane region" description="Helical" evidence="7">
    <location>
        <begin position="215"/>
        <end position="233"/>
    </location>
</feature>
<comment type="similarity">
    <text evidence="2">Belongs to the EamA transporter family.</text>
</comment>
<accession>C0BVW1</accession>
<keyword evidence="4 7" id="KW-0812">Transmembrane</keyword>
<dbReference type="SUPFAM" id="SSF103481">
    <property type="entry name" value="Multidrug resistance efflux transporter EmrE"/>
    <property type="match status" value="2"/>
</dbReference>
<feature type="transmembrane region" description="Helical" evidence="7">
    <location>
        <begin position="37"/>
        <end position="54"/>
    </location>
</feature>
<keyword evidence="6 7" id="KW-0472">Membrane</keyword>
<evidence type="ECO:0000256" key="1">
    <source>
        <dbReference type="ARBA" id="ARBA00004651"/>
    </source>
</evidence>
<dbReference type="GO" id="GO:0005886">
    <property type="term" value="C:plasma membrane"/>
    <property type="evidence" value="ECO:0007669"/>
    <property type="project" value="UniProtKB-SubCell"/>
</dbReference>
<gene>
    <name evidence="9" type="ORF">CLOHYLEM_03916</name>
</gene>
<reference evidence="9" key="1">
    <citation type="submission" date="2009-02" db="EMBL/GenBank/DDBJ databases">
        <authorList>
            <person name="Fulton L."/>
            <person name="Clifton S."/>
            <person name="Fulton B."/>
            <person name="Xu J."/>
            <person name="Minx P."/>
            <person name="Pepin K.H."/>
            <person name="Johnson M."/>
            <person name="Bhonagiri V."/>
            <person name="Nash W.E."/>
            <person name="Mardis E.R."/>
            <person name="Wilson R.K."/>
        </authorList>
    </citation>
    <scope>NUCLEOTIDE SEQUENCE [LARGE SCALE GENOMIC DNA]</scope>
    <source>
        <strain evidence="9">DSM 15053</strain>
    </source>
</reference>
<proteinExistence type="inferred from homology"/>
<evidence type="ECO:0000256" key="2">
    <source>
        <dbReference type="ARBA" id="ARBA00007362"/>
    </source>
</evidence>
<evidence type="ECO:0000256" key="7">
    <source>
        <dbReference type="SAM" id="Phobius"/>
    </source>
</evidence>
<dbReference type="Gene3D" id="1.10.3730.20">
    <property type="match status" value="1"/>
</dbReference>
<feature type="transmembrane region" description="Helical" evidence="7">
    <location>
        <begin position="130"/>
        <end position="152"/>
    </location>
</feature>
<feature type="transmembrane region" description="Helical" evidence="7">
    <location>
        <begin position="74"/>
        <end position="92"/>
    </location>
</feature>
<evidence type="ECO:0000313" key="9">
    <source>
        <dbReference type="EMBL" id="EEG75940.1"/>
    </source>
</evidence>
<comment type="caution">
    <text evidence="9">The sequence shown here is derived from an EMBL/GenBank/DDBJ whole genome shotgun (WGS) entry which is preliminary data.</text>
</comment>
<evidence type="ECO:0000259" key="8">
    <source>
        <dbReference type="Pfam" id="PF00892"/>
    </source>
</evidence>
<comment type="subcellular location">
    <subcellularLocation>
        <location evidence="1">Cell membrane</location>
        <topology evidence="1">Multi-pass membrane protein</topology>
    </subcellularLocation>
</comment>
<feature type="transmembrane region" description="Helical" evidence="7">
    <location>
        <begin position="104"/>
        <end position="123"/>
    </location>
</feature>
<dbReference type="HOGENOM" id="CLU_033863_21_2_9"/>
<dbReference type="STRING" id="553973.CLOHYLEM_03916"/>
<dbReference type="eggNOG" id="COG0697">
    <property type="taxonomic scope" value="Bacteria"/>
</dbReference>
<dbReference type="AlphaFoldDB" id="C0BVW1"/>
<dbReference type="InterPro" id="IPR000620">
    <property type="entry name" value="EamA_dom"/>
</dbReference>
<evidence type="ECO:0000256" key="3">
    <source>
        <dbReference type="ARBA" id="ARBA00022475"/>
    </source>
</evidence>
<feature type="transmembrane region" description="Helical" evidence="7">
    <location>
        <begin position="158"/>
        <end position="176"/>
    </location>
</feature>
<dbReference type="InterPro" id="IPR037185">
    <property type="entry name" value="EmrE-like"/>
</dbReference>
<keyword evidence="10" id="KW-1185">Reference proteome</keyword>
<organism evidence="9 10">
    <name type="scientific">[Clostridium] hylemonae DSM 15053</name>
    <dbReference type="NCBI Taxonomy" id="553973"/>
    <lineage>
        <taxon>Bacteria</taxon>
        <taxon>Bacillati</taxon>
        <taxon>Bacillota</taxon>
        <taxon>Clostridia</taxon>
        <taxon>Lachnospirales</taxon>
        <taxon>Lachnospiraceae</taxon>
    </lineage>
</organism>
<keyword evidence="5 7" id="KW-1133">Transmembrane helix</keyword>
<dbReference type="InterPro" id="IPR051258">
    <property type="entry name" value="Diverse_Substrate_Transporter"/>
</dbReference>
<feature type="transmembrane region" description="Helical" evidence="7">
    <location>
        <begin position="245"/>
        <end position="265"/>
    </location>
</feature>
<dbReference type="Pfam" id="PF00892">
    <property type="entry name" value="EamA"/>
    <property type="match status" value="2"/>
</dbReference>
<feature type="transmembrane region" description="Helical" evidence="7">
    <location>
        <begin position="183"/>
        <end position="203"/>
    </location>
</feature>
<dbReference type="OrthoDB" id="9804865at2"/>
<evidence type="ECO:0000256" key="4">
    <source>
        <dbReference type="ARBA" id="ARBA00022692"/>
    </source>
</evidence>
<evidence type="ECO:0000256" key="6">
    <source>
        <dbReference type="ARBA" id="ARBA00023136"/>
    </source>
</evidence>
<evidence type="ECO:0000313" key="10">
    <source>
        <dbReference type="Proteomes" id="UP000004893"/>
    </source>
</evidence>
<protein>
    <submittedName>
        <fullName evidence="9">Membrane protein</fullName>
    </submittedName>
</protein>
<dbReference type="PANTHER" id="PTHR42920:SF5">
    <property type="entry name" value="EAMA DOMAIN-CONTAINING PROTEIN"/>
    <property type="match status" value="1"/>
</dbReference>
<dbReference type="Proteomes" id="UP000004893">
    <property type="component" value="Unassembled WGS sequence"/>
</dbReference>
<dbReference type="PANTHER" id="PTHR42920">
    <property type="entry name" value="OS03G0707200 PROTEIN-RELATED"/>
    <property type="match status" value="1"/>
</dbReference>
<feature type="domain" description="EamA" evidence="8">
    <location>
        <begin position="6"/>
        <end position="144"/>
    </location>
</feature>
<keyword evidence="3" id="KW-1003">Cell membrane</keyword>
<feature type="domain" description="EamA" evidence="8">
    <location>
        <begin position="154"/>
        <end position="286"/>
    </location>
</feature>
<sequence>MRPKNAFMLILTAFIWGTAFVAQSVGMDYLGPFTFNGVRSFIGGAALLPCIFLLERFNEKNSSAAPVKGSRKELIAGGTLCGLLLFAASSLQQLGIQYTTAGKAGFITAFYIVIVPVLGIFLRKKTGIKVWTAVLIALTGLYFLCITETFTIGKGDVLLFFGALIFSVHILVIDYYSPRVEGVKMACIQFFVCGAASLVPMFALETPKAADMAEGWLPLLYAGVLSCGVAYTLQIIGQKNVNPAIASLILSLESCFSVLAGWIILGETLSVRESVGCVLMFAAIVLAQLPDKKKEEVQYG</sequence>
<reference evidence="9" key="2">
    <citation type="submission" date="2013-06" db="EMBL/GenBank/DDBJ databases">
        <title>Draft genome sequence of Clostridium hylemonae (DSM 15053).</title>
        <authorList>
            <person name="Sudarsanam P."/>
            <person name="Ley R."/>
            <person name="Guruge J."/>
            <person name="Turnbaugh P.J."/>
            <person name="Mahowald M."/>
            <person name="Liep D."/>
            <person name="Gordon J."/>
        </authorList>
    </citation>
    <scope>NUCLEOTIDE SEQUENCE</scope>
    <source>
        <strain evidence="9">DSM 15053</strain>
    </source>
</reference>
<dbReference type="EMBL" id="ABYI02000001">
    <property type="protein sequence ID" value="EEG75940.1"/>
    <property type="molecule type" value="Genomic_DNA"/>
</dbReference>